<keyword evidence="1" id="KW-1133">Transmembrane helix</keyword>
<feature type="transmembrane region" description="Helical" evidence="1">
    <location>
        <begin position="33"/>
        <end position="56"/>
    </location>
</feature>
<evidence type="ECO:0000256" key="2">
    <source>
        <dbReference type="SAM" id="SignalP"/>
    </source>
</evidence>
<dbReference type="EMBL" id="GL833127">
    <property type="protein sequence ID" value="EGB08793.1"/>
    <property type="molecule type" value="Genomic_DNA"/>
</dbReference>
<name>F0Y812_AURAN</name>
<gene>
    <name evidence="3" type="ORF">AURANDRAFT_63851</name>
</gene>
<dbReference type="OrthoDB" id="44380at2759"/>
<dbReference type="InParanoid" id="F0Y812"/>
<evidence type="ECO:0000256" key="1">
    <source>
        <dbReference type="SAM" id="Phobius"/>
    </source>
</evidence>
<keyword evidence="1" id="KW-0472">Membrane</keyword>
<dbReference type="Proteomes" id="UP000002729">
    <property type="component" value="Unassembled WGS sequence"/>
</dbReference>
<keyword evidence="4" id="KW-1185">Reference proteome</keyword>
<sequence>MAALFHLALALVACTSAFERMKQKLKNEADYPLFIPLLGASVVIGGKGLTDALLTFAKVSAGMRGASLAETFLGVPVLGIDAVCVVVGVALGAYTWENQRPPSDA</sequence>
<feature type="chain" id="PRO_5003264454" evidence="2">
    <location>
        <begin position="18"/>
        <end position="105"/>
    </location>
</feature>
<dbReference type="GeneID" id="20224534"/>
<evidence type="ECO:0000313" key="4">
    <source>
        <dbReference type="Proteomes" id="UP000002729"/>
    </source>
</evidence>
<accession>F0Y812</accession>
<keyword evidence="2" id="KW-0732">Signal</keyword>
<dbReference type="eggNOG" id="ENOG502SYEN">
    <property type="taxonomic scope" value="Eukaryota"/>
</dbReference>
<organism evidence="4">
    <name type="scientific">Aureococcus anophagefferens</name>
    <name type="common">Harmful bloom alga</name>
    <dbReference type="NCBI Taxonomy" id="44056"/>
    <lineage>
        <taxon>Eukaryota</taxon>
        <taxon>Sar</taxon>
        <taxon>Stramenopiles</taxon>
        <taxon>Ochrophyta</taxon>
        <taxon>Pelagophyceae</taxon>
        <taxon>Pelagomonadales</taxon>
        <taxon>Pelagomonadaceae</taxon>
        <taxon>Aureococcus</taxon>
    </lineage>
</organism>
<dbReference type="RefSeq" id="XP_009036775.1">
    <property type="nucleotide sequence ID" value="XM_009038527.1"/>
</dbReference>
<proteinExistence type="predicted"/>
<feature type="transmembrane region" description="Helical" evidence="1">
    <location>
        <begin position="68"/>
        <end position="96"/>
    </location>
</feature>
<dbReference type="KEGG" id="aaf:AURANDRAFT_63851"/>
<evidence type="ECO:0000313" key="3">
    <source>
        <dbReference type="EMBL" id="EGB08793.1"/>
    </source>
</evidence>
<reference evidence="3 4" key="1">
    <citation type="journal article" date="2011" name="Proc. Natl. Acad. Sci. U.S.A.">
        <title>Niche of harmful alga Aureococcus anophagefferens revealed through ecogenomics.</title>
        <authorList>
            <person name="Gobler C.J."/>
            <person name="Berry D.L."/>
            <person name="Dyhrman S.T."/>
            <person name="Wilhelm S.W."/>
            <person name="Salamov A."/>
            <person name="Lobanov A.V."/>
            <person name="Zhang Y."/>
            <person name="Collier J.L."/>
            <person name="Wurch L.L."/>
            <person name="Kustka A.B."/>
            <person name="Dill B.D."/>
            <person name="Shah M."/>
            <person name="VerBerkmoes N.C."/>
            <person name="Kuo A."/>
            <person name="Terry A."/>
            <person name="Pangilinan J."/>
            <person name="Lindquist E.A."/>
            <person name="Lucas S."/>
            <person name="Paulsen I.T."/>
            <person name="Hattenrath-Lehmann T.K."/>
            <person name="Talmage S.C."/>
            <person name="Walker E.A."/>
            <person name="Koch F."/>
            <person name="Burson A.M."/>
            <person name="Marcoval M.A."/>
            <person name="Tang Y.Z."/>
            <person name="Lecleir G.R."/>
            <person name="Coyne K.J."/>
            <person name="Berg G.M."/>
            <person name="Bertrand E.M."/>
            <person name="Saito M.A."/>
            <person name="Gladyshev V.N."/>
            <person name="Grigoriev I.V."/>
        </authorList>
    </citation>
    <scope>NUCLEOTIDE SEQUENCE [LARGE SCALE GENOMIC DNA]</scope>
    <source>
        <strain evidence="4">CCMP 1984</strain>
    </source>
</reference>
<dbReference type="AlphaFoldDB" id="F0Y812"/>
<feature type="signal peptide" evidence="2">
    <location>
        <begin position="1"/>
        <end position="17"/>
    </location>
</feature>
<keyword evidence="1" id="KW-0812">Transmembrane</keyword>
<protein>
    <submittedName>
        <fullName evidence="3">Uncharacterized protein</fullName>
    </submittedName>
</protein>